<protein>
    <submittedName>
        <fullName evidence="4">Protease 4</fullName>
    </submittedName>
</protein>
<dbReference type="AlphaFoldDB" id="W6TEL1"/>
<dbReference type="GO" id="GO:0006465">
    <property type="term" value="P:signal peptide processing"/>
    <property type="evidence" value="ECO:0007669"/>
    <property type="project" value="InterPro"/>
</dbReference>
<gene>
    <name evidence="4" type="ORF">P618_200059</name>
</gene>
<dbReference type="InterPro" id="IPR002142">
    <property type="entry name" value="Peptidase_S49"/>
</dbReference>
<evidence type="ECO:0000256" key="1">
    <source>
        <dbReference type="PIRSR" id="PIRSR001217-1"/>
    </source>
</evidence>
<feature type="transmembrane region" description="Helical" evidence="2">
    <location>
        <begin position="21"/>
        <end position="38"/>
    </location>
</feature>
<feature type="domain" description="Peptidase S49" evidence="3">
    <location>
        <begin position="108"/>
        <end position="251"/>
    </location>
</feature>
<reference evidence="4 5" key="1">
    <citation type="journal article" date="2014" name="FEMS Microbiol. Lett.">
        <title>Draft genome sequences of three Holospora species (Holospora obtusa, Holospora undulata, and Holospora elegans), endonuclear symbiotic bacteria of the ciliate Paramecium caudatum.</title>
        <authorList>
            <person name="Dohra H."/>
            <person name="Tanaka K."/>
            <person name="Suzuki T."/>
            <person name="Fujishima M."/>
            <person name="Suzuki H."/>
        </authorList>
    </citation>
    <scope>NUCLEOTIDE SEQUENCE [LARGE SCALE GENOMIC DNA]</scope>
    <source>
        <strain evidence="4 5">F1</strain>
    </source>
</reference>
<sequence length="551" mass="61873">MKIIAATKKIQRKFFSGLNRLFISVGYSATFILLVFFLRRGLPSVPARVLLLEHHSVPWEREGFLKSWKLALEHALSDFNLRCVVLHLDSDMSIADAQTIRGLLKQLKAQGKEVICYAQSIGTLGEIGISGYYLGSCANRFYLGRSGHMMLEGMNVERLYFGKFLSSLGIQSDFVAQGQYKSGPDGFTRSDMSPQENQMMTRILACWSKQILQDLKNDCRLNFSDLEKGLTQLTCSAEEAKKLGWIDEVASCWSQVKLKYTKDEITLGAEAYLKKSKNFWTWMKSKFKHRHHIAVLRIEGELGSAAFDTQRLCDQLINISQNPEISAVFVLLNTPGGTSSSAEALRYGVLCCRQAGKMVTIVMESVAASGGYWIACAGKSIWAQPGTLTGSIGVYAGKFAFEKGLKTWEIGFGSVNSGAGSSESMYTSWSDDQQKRWEKIINFGYEQFICLVSQARGMSKKKVHELSQGQVWTGKEALELGLVDKLGDFSQALCWARKEKGELSDLEIVDYTPGFRYSFQWILSMLKEKVMNCFETLFVKGRKVYMLLKFA</sequence>
<dbReference type="Gene3D" id="3.90.226.10">
    <property type="entry name" value="2-enoyl-CoA Hydratase, Chain A, domain 1"/>
    <property type="match status" value="3"/>
</dbReference>
<comment type="caution">
    <text evidence="4">The sequence shown here is derived from an EMBL/GenBank/DDBJ whole genome shotgun (WGS) entry which is preliminary data.</text>
</comment>
<keyword evidence="2" id="KW-0472">Membrane</keyword>
<evidence type="ECO:0000313" key="4">
    <source>
        <dbReference type="EMBL" id="ETZ07748.1"/>
    </source>
</evidence>
<dbReference type="Pfam" id="PF01343">
    <property type="entry name" value="Peptidase_S49"/>
    <property type="match status" value="2"/>
</dbReference>
<dbReference type="InterPro" id="IPR029045">
    <property type="entry name" value="ClpP/crotonase-like_dom_sf"/>
</dbReference>
<feature type="domain" description="Peptidase S49" evidence="3">
    <location>
        <begin position="353"/>
        <end position="500"/>
    </location>
</feature>
<keyword evidence="4" id="KW-0378">Hydrolase</keyword>
<keyword evidence="4" id="KW-0645">Protease</keyword>
<dbReference type="Proteomes" id="UP000019112">
    <property type="component" value="Unassembled WGS sequence"/>
</dbReference>
<dbReference type="InterPro" id="IPR004634">
    <property type="entry name" value="Pept_S49_pIV"/>
</dbReference>
<dbReference type="RefSeq" id="WP_021827958.1">
    <property type="nucleotide sequence ID" value="NZ_AWTR02000006.1"/>
</dbReference>
<evidence type="ECO:0000259" key="3">
    <source>
        <dbReference type="Pfam" id="PF01343"/>
    </source>
</evidence>
<feature type="active site" description="Nucleophile" evidence="1">
    <location>
        <position position="369"/>
    </location>
</feature>
<dbReference type="PIRSF" id="PIRSF001217">
    <property type="entry name" value="Protease_4_SppA"/>
    <property type="match status" value="1"/>
</dbReference>
<dbReference type="PANTHER" id="PTHR33209">
    <property type="entry name" value="PROTEASE 4"/>
    <property type="match status" value="1"/>
</dbReference>
<proteinExistence type="predicted"/>
<dbReference type="EMBL" id="AWTR02000006">
    <property type="protein sequence ID" value="ETZ07748.1"/>
    <property type="molecule type" value="Genomic_DNA"/>
</dbReference>
<evidence type="ECO:0000313" key="5">
    <source>
        <dbReference type="Proteomes" id="UP000019112"/>
    </source>
</evidence>
<evidence type="ECO:0000256" key="2">
    <source>
        <dbReference type="SAM" id="Phobius"/>
    </source>
</evidence>
<dbReference type="GO" id="GO:0008233">
    <property type="term" value="F:peptidase activity"/>
    <property type="evidence" value="ECO:0007669"/>
    <property type="project" value="UniProtKB-KW"/>
</dbReference>
<dbReference type="STRING" id="1399147.P618_200059"/>
<accession>W6TEL1</accession>
<dbReference type="GO" id="GO:0016020">
    <property type="term" value="C:membrane"/>
    <property type="evidence" value="ECO:0007669"/>
    <property type="project" value="InterPro"/>
</dbReference>
<dbReference type="SUPFAM" id="SSF52096">
    <property type="entry name" value="ClpP/crotonase"/>
    <property type="match status" value="2"/>
</dbReference>
<keyword evidence="5" id="KW-1185">Reference proteome</keyword>
<dbReference type="OrthoDB" id="9764363at2"/>
<name>W6TEL1_HOLOB</name>
<feature type="active site" description="Proton donor/acceptor" evidence="1">
    <location>
        <position position="181"/>
    </location>
</feature>
<dbReference type="MEROPS" id="S49.001"/>
<dbReference type="InterPro" id="IPR047272">
    <property type="entry name" value="S49_SppA_C"/>
</dbReference>
<dbReference type="eggNOG" id="COG0616">
    <property type="taxonomic scope" value="Bacteria"/>
</dbReference>
<organism evidence="4 5">
    <name type="scientific">Holospora obtusa F1</name>
    <dbReference type="NCBI Taxonomy" id="1399147"/>
    <lineage>
        <taxon>Bacteria</taxon>
        <taxon>Pseudomonadati</taxon>
        <taxon>Pseudomonadota</taxon>
        <taxon>Alphaproteobacteria</taxon>
        <taxon>Holosporales</taxon>
        <taxon>Holosporaceae</taxon>
        <taxon>Holospora</taxon>
    </lineage>
</organism>
<dbReference type="PANTHER" id="PTHR33209:SF2">
    <property type="entry name" value="CHROMOSOME UNDETERMINED SCAFFOLD_55, WHOLE GENOME SHOTGUN SEQUENCE"/>
    <property type="match status" value="1"/>
</dbReference>
<keyword evidence="2" id="KW-0812">Transmembrane</keyword>
<dbReference type="CDD" id="cd07023">
    <property type="entry name" value="S49_Sppa_N_C"/>
    <property type="match status" value="1"/>
</dbReference>
<keyword evidence="2" id="KW-1133">Transmembrane helix</keyword>